<evidence type="ECO:0000256" key="7">
    <source>
        <dbReference type="ARBA" id="ARBA00022989"/>
    </source>
</evidence>
<evidence type="ECO:0000256" key="8">
    <source>
        <dbReference type="ARBA" id="ARBA00023053"/>
    </source>
</evidence>
<evidence type="ECO:0000256" key="6">
    <source>
        <dbReference type="ARBA" id="ARBA00022979"/>
    </source>
</evidence>
<dbReference type="GO" id="GO:0005886">
    <property type="term" value="C:plasma membrane"/>
    <property type="evidence" value="ECO:0007669"/>
    <property type="project" value="TreeGrafter"/>
</dbReference>
<dbReference type="GeneTree" id="ENSGT00940000163454"/>
<feature type="transmembrane region" description="Helical" evidence="14">
    <location>
        <begin position="46"/>
        <end position="69"/>
    </location>
</feature>
<sequence>MALNIPGLVVMVVFYLMVLGTGLWASMKSKRVQKSSQAARTEVTLLGNRGISMVVGVFTMTGATISVVLDLSYAVSIWISAAVAIIYTLMGGLYSVAYTDIIQLTLIFFSMWLCVPFTLMNPHSMDITKTAFNFTYQAPWIGSVDKERLWRWIDNFLLLALGNLGYQDFHQRTLSASSSNTARITCFIAAPLIFVLGIPSVLIGAVAASTDWNMTTYGSPSPFERGDAGQVLPIALQYLTPNYISIIGIGAVAAAVMSSTDSALLSAASIFSSNIYKSILRTTVRDLKGEDSSCGYVFSGSVSRFYFILGVFFAGIRQGAPVGDPCLCGPGGRGWHIAHLHFPSCTLEDGIYVQCSPVRTICML</sequence>
<evidence type="ECO:0000256" key="3">
    <source>
        <dbReference type="ARBA" id="ARBA00022448"/>
    </source>
</evidence>
<keyword evidence="9" id="KW-0406">Ion transport</keyword>
<keyword evidence="8" id="KW-0915">Sodium</keyword>
<dbReference type="Ensembl" id="ENSPNYT00000021028.1">
    <property type="protein sequence ID" value="ENSPNYP00000020526.1"/>
    <property type="gene ID" value="ENSPNYG00000015530.1"/>
</dbReference>
<evidence type="ECO:0000256" key="4">
    <source>
        <dbReference type="ARBA" id="ARBA00022692"/>
    </source>
</evidence>
<organism evidence="15">
    <name type="scientific">Pundamilia nyererei</name>
    <dbReference type="NCBI Taxonomy" id="303518"/>
    <lineage>
        <taxon>Eukaryota</taxon>
        <taxon>Metazoa</taxon>
        <taxon>Chordata</taxon>
        <taxon>Craniata</taxon>
        <taxon>Vertebrata</taxon>
        <taxon>Euteleostomi</taxon>
        <taxon>Actinopterygii</taxon>
        <taxon>Neopterygii</taxon>
        <taxon>Teleostei</taxon>
        <taxon>Neoteleostei</taxon>
        <taxon>Acanthomorphata</taxon>
        <taxon>Ovalentaria</taxon>
        <taxon>Cichlomorphae</taxon>
        <taxon>Cichliformes</taxon>
        <taxon>Cichlidae</taxon>
        <taxon>African cichlids</taxon>
        <taxon>Pseudocrenilabrinae</taxon>
        <taxon>Haplochromini</taxon>
        <taxon>Pundamilia</taxon>
    </lineage>
</organism>
<evidence type="ECO:0000256" key="12">
    <source>
        <dbReference type="ARBA" id="ARBA00023201"/>
    </source>
</evidence>
<keyword evidence="11" id="KW-0325">Glycoprotein</keyword>
<accession>A0A3B4GGA8</accession>
<feature type="transmembrane region" description="Helical" evidence="14">
    <location>
        <begin position="101"/>
        <end position="119"/>
    </location>
</feature>
<feature type="transmembrane region" description="Helical" evidence="14">
    <location>
        <begin position="6"/>
        <end position="25"/>
    </location>
</feature>
<dbReference type="Gene3D" id="1.20.1730.10">
    <property type="entry name" value="Sodium/glucose cotransporter"/>
    <property type="match status" value="1"/>
</dbReference>
<name>A0A3B4GGA8_9CICH</name>
<keyword evidence="4 14" id="KW-0812">Transmembrane</keyword>
<evidence type="ECO:0000256" key="13">
    <source>
        <dbReference type="RuleBase" id="RU362091"/>
    </source>
</evidence>
<dbReference type="PANTHER" id="PTHR45897">
    <property type="entry name" value="HIGH-AFFINITY CHOLINE TRANSPORTER 1"/>
    <property type="match status" value="1"/>
</dbReference>
<protein>
    <submittedName>
        <fullName evidence="15">High-affinity choline transporter 1-like</fullName>
    </submittedName>
</protein>
<evidence type="ECO:0000256" key="2">
    <source>
        <dbReference type="ARBA" id="ARBA00006434"/>
    </source>
</evidence>
<evidence type="ECO:0000313" key="15">
    <source>
        <dbReference type="Ensembl" id="ENSPNYP00000020526.1"/>
    </source>
</evidence>
<keyword evidence="7 14" id="KW-1133">Transmembrane helix</keyword>
<dbReference type="InterPro" id="IPR038377">
    <property type="entry name" value="Na/Glc_symporter_sf"/>
</dbReference>
<dbReference type="AlphaFoldDB" id="A0A3B4GGA8"/>
<dbReference type="GO" id="GO:0008292">
    <property type="term" value="P:acetylcholine biosynthetic process"/>
    <property type="evidence" value="ECO:0007669"/>
    <property type="project" value="TreeGrafter"/>
</dbReference>
<keyword evidence="3" id="KW-0813">Transport</keyword>
<dbReference type="Pfam" id="PF00474">
    <property type="entry name" value="SSF"/>
    <property type="match status" value="1"/>
</dbReference>
<feature type="transmembrane region" description="Helical" evidence="14">
    <location>
        <begin position="75"/>
        <end position="94"/>
    </location>
</feature>
<evidence type="ECO:0000256" key="10">
    <source>
        <dbReference type="ARBA" id="ARBA00023136"/>
    </source>
</evidence>
<keyword evidence="6" id="KW-0530">Neurotransmitter biosynthesis</keyword>
<evidence type="ECO:0000256" key="11">
    <source>
        <dbReference type="ARBA" id="ARBA00023180"/>
    </source>
</evidence>
<dbReference type="InterPro" id="IPR001734">
    <property type="entry name" value="Na/solute_symporter"/>
</dbReference>
<evidence type="ECO:0000256" key="5">
    <source>
        <dbReference type="ARBA" id="ARBA00022847"/>
    </source>
</evidence>
<evidence type="ECO:0000256" key="9">
    <source>
        <dbReference type="ARBA" id="ARBA00023065"/>
    </source>
</evidence>
<keyword evidence="5" id="KW-0769">Symport</keyword>
<dbReference type="GO" id="GO:0005307">
    <property type="term" value="F:choline:sodium symporter activity"/>
    <property type="evidence" value="ECO:0007669"/>
    <property type="project" value="TreeGrafter"/>
</dbReference>
<comment type="similarity">
    <text evidence="2 13">Belongs to the sodium:solute symporter (SSF) (TC 2.A.21) family.</text>
</comment>
<dbReference type="InterPro" id="IPR052244">
    <property type="entry name" value="Choline_transporter"/>
</dbReference>
<feature type="transmembrane region" description="Helical" evidence="14">
    <location>
        <begin position="187"/>
        <end position="208"/>
    </location>
</feature>
<dbReference type="PROSITE" id="PS50283">
    <property type="entry name" value="NA_SOLUT_SYMP_3"/>
    <property type="match status" value="1"/>
</dbReference>
<evidence type="ECO:0000256" key="14">
    <source>
        <dbReference type="SAM" id="Phobius"/>
    </source>
</evidence>
<comment type="subcellular location">
    <subcellularLocation>
        <location evidence="1">Membrane</location>
        <topology evidence="1">Multi-pass membrane protein</topology>
    </subcellularLocation>
</comment>
<proteinExistence type="inferred from homology"/>
<dbReference type="PANTHER" id="PTHR45897:SF5">
    <property type="entry name" value="HIGH AFFINITY CHOLINE TRANSPORTER 1"/>
    <property type="match status" value="1"/>
</dbReference>
<reference evidence="15" key="1">
    <citation type="submission" date="2023-09" db="UniProtKB">
        <authorList>
            <consortium name="Ensembl"/>
        </authorList>
    </citation>
    <scope>IDENTIFICATION</scope>
</reference>
<keyword evidence="10 14" id="KW-0472">Membrane</keyword>
<feature type="transmembrane region" description="Helical" evidence="14">
    <location>
        <begin position="243"/>
        <end position="271"/>
    </location>
</feature>
<keyword evidence="12" id="KW-0739">Sodium transport</keyword>
<evidence type="ECO:0000256" key="1">
    <source>
        <dbReference type="ARBA" id="ARBA00004141"/>
    </source>
</evidence>
<feature type="transmembrane region" description="Helical" evidence="14">
    <location>
        <begin position="149"/>
        <end position="166"/>
    </location>
</feature>